<protein>
    <submittedName>
        <fullName evidence="2">Transmembrane protein</fullName>
    </submittedName>
</protein>
<evidence type="ECO:0000313" key="3">
    <source>
        <dbReference type="Proteomes" id="UP000383932"/>
    </source>
</evidence>
<proteinExistence type="predicted"/>
<evidence type="ECO:0000256" key="1">
    <source>
        <dbReference type="SAM" id="MobiDB-lite"/>
    </source>
</evidence>
<sequence length="307" mass="34417">MQLTPGPHSFHGHHNKHDKQPDDSDERSRLLDQGPSIHPAPDYADLPPEFAPYQAEYQVTSSRTFSHDPHLNQDGKPTFHTLKRTSSYVQAKRCTSFSSHNHPSYIPSQMPRHFLKPAVRWAGRVWREKREEWGLPSWLNNRINDVGKPSSNFFPCTLKNMGANPLDRSCTHSYGFTVGSGRAVASGGFPFGLCGWKYCDGSVPGESVDQYRQRTFKGDAASQDAVGRVLVETLDGVSQLLGTAERDWFQTWESTIMSRVQEREPLTVPDGPRTADFLGDIPNPYDRFAALGLQGDHNYSGFARLGI</sequence>
<gene>
    <name evidence="2" type="ORF">CTheo_8272</name>
</gene>
<dbReference type="Proteomes" id="UP000383932">
    <property type="component" value="Unassembled WGS sequence"/>
</dbReference>
<organism evidence="2 3">
    <name type="scientific">Ceratobasidium theobromae</name>
    <dbReference type="NCBI Taxonomy" id="1582974"/>
    <lineage>
        <taxon>Eukaryota</taxon>
        <taxon>Fungi</taxon>
        <taxon>Dikarya</taxon>
        <taxon>Basidiomycota</taxon>
        <taxon>Agaricomycotina</taxon>
        <taxon>Agaricomycetes</taxon>
        <taxon>Cantharellales</taxon>
        <taxon>Ceratobasidiaceae</taxon>
        <taxon>Ceratobasidium</taxon>
    </lineage>
</organism>
<keyword evidence="2" id="KW-0472">Membrane</keyword>
<keyword evidence="2" id="KW-0812">Transmembrane</keyword>
<dbReference type="OrthoDB" id="203796at2759"/>
<evidence type="ECO:0000313" key="2">
    <source>
        <dbReference type="EMBL" id="KAB5588287.1"/>
    </source>
</evidence>
<feature type="compositionally biased region" description="Basic and acidic residues" evidence="1">
    <location>
        <begin position="18"/>
        <end position="30"/>
    </location>
</feature>
<feature type="region of interest" description="Disordered" evidence="1">
    <location>
        <begin position="1"/>
        <end position="48"/>
    </location>
</feature>
<dbReference type="EMBL" id="SSOP01000500">
    <property type="protein sequence ID" value="KAB5588287.1"/>
    <property type="molecule type" value="Genomic_DNA"/>
</dbReference>
<accession>A0A5N5QA51</accession>
<reference evidence="2 3" key="1">
    <citation type="journal article" date="2019" name="Fungal Biol. Biotechnol.">
        <title>Draft genome sequence of fastidious pathogen Ceratobasidium theobromae, which causes vascular-streak dieback in Theobroma cacao.</title>
        <authorList>
            <person name="Ali S.S."/>
            <person name="Asman A."/>
            <person name="Shao J."/>
            <person name="Firmansyah A.P."/>
            <person name="Susilo A.W."/>
            <person name="Rosmana A."/>
            <person name="McMahon P."/>
            <person name="Junaid M."/>
            <person name="Guest D."/>
            <person name="Kheng T.Y."/>
            <person name="Meinhardt L.W."/>
            <person name="Bailey B.A."/>
        </authorList>
    </citation>
    <scope>NUCLEOTIDE SEQUENCE [LARGE SCALE GENOMIC DNA]</scope>
    <source>
        <strain evidence="2 3">CT2</strain>
    </source>
</reference>
<comment type="caution">
    <text evidence="2">The sequence shown here is derived from an EMBL/GenBank/DDBJ whole genome shotgun (WGS) entry which is preliminary data.</text>
</comment>
<dbReference type="AlphaFoldDB" id="A0A5N5QA51"/>
<name>A0A5N5QA51_9AGAM</name>
<keyword evidence="3" id="KW-1185">Reference proteome</keyword>